<dbReference type="Proteomes" id="UP001165060">
    <property type="component" value="Unassembled WGS sequence"/>
</dbReference>
<evidence type="ECO:0000313" key="2">
    <source>
        <dbReference type="Proteomes" id="UP001165060"/>
    </source>
</evidence>
<keyword evidence="2" id="KW-1185">Reference proteome</keyword>
<organism evidence="1 2">
    <name type="scientific">Tetraparma gracilis</name>
    <dbReference type="NCBI Taxonomy" id="2962635"/>
    <lineage>
        <taxon>Eukaryota</taxon>
        <taxon>Sar</taxon>
        <taxon>Stramenopiles</taxon>
        <taxon>Ochrophyta</taxon>
        <taxon>Bolidophyceae</taxon>
        <taxon>Parmales</taxon>
        <taxon>Triparmaceae</taxon>
        <taxon>Tetraparma</taxon>
    </lineage>
</organism>
<sequence>MADLPLPPTSLEVAFLEVASLEVASLEVHGFTQSRLTTLSSHLSSPSAARRIAALGTLASGASNHLWYHDNISTATFLALPQLVAVAGEDGEAAELAYEFLVLCGLAALPAGLLPLLVESIRDSPDNTRAYEVLLLPEVVPEDPELLSILVGALPEMRFDKTQGHFSLHSRGESSFDCKLLCVLIARDPRAAYGSGDLPASLAAAVEEARGSERRRPHVLSIMTAVVRDAQNLADLLASPPILGFVTSLFRTPELNSSNAYWRYYYNWGEHPMRAAFNALLVPVEAQQVGSRTNLADLAAPGGYLRQERVVKGWLRRDPDSIILGRGVSALDAAESAGASDGVQELLGDMLDCYAQRQSLTHRVGYSPAEAAEATHRRATVLCCFEHMVPDEGKAKRRRVRSIRGGVLSPILSIVSYNTCTDIWSHILEYAF</sequence>
<dbReference type="EMBL" id="BRYB01001903">
    <property type="protein sequence ID" value="GMI36037.1"/>
    <property type="molecule type" value="Genomic_DNA"/>
</dbReference>
<evidence type="ECO:0000313" key="1">
    <source>
        <dbReference type="EMBL" id="GMI36037.1"/>
    </source>
</evidence>
<protein>
    <submittedName>
        <fullName evidence="1">Uncharacterized protein</fullName>
    </submittedName>
</protein>
<accession>A0ABQ6MZJ2</accession>
<gene>
    <name evidence="1" type="ORF">TeGR_g10791</name>
</gene>
<comment type="caution">
    <text evidence="1">The sequence shown here is derived from an EMBL/GenBank/DDBJ whole genome shotgun (WGS) entry which is preliminary data.</text>
</comment>
<proteinExistence type="predicted"/>
<reference evidence="1 2" key="1">
    <citation type="journal article" date="2023" name="Commun. Biol.">
        <title>Genome analysis of Parmales, the sister group of diatoms, reveals the evolutionary specialization of diatoms from phago-mixotrophs to photoautotrophs.</title>
        <authorList>
            <person name="Ban H."/>
            <person name="Sato S."/>
            <person name="Yoshikawa S."/>
            <person name="Yamada K."/>
            <person name="Nakamura Y."/>
            <person name="Ichinomiya M."/>
            <person name="Sato N."/>
            <person name="Blanc-Mathieu R."/>
            <person name="Endo H."/>
            <person name="Kuwata A."/>
            <person name="Ogata H."/>
        </authorList>
    </citation>
    <scope>NUCLEOTIDE SEQUENCE [LARGE SCALE GENOMIC DNA]</scope>
</reference>
<name>A0ABQ6MZJ2_9STRA</name>